<dbReference type="NCBIfam" id="TIGR00573">
    <property type="entry name" value="dnaq"/>
    <property type="match status" value="1"/>
</dbReference>
<dbReference type="PROSITE" id="PS51193">
    <property type="entry name" value="HELICASE_ATP_BIND_2"/>
    <property type="match status" value="1"/>
</dbReference>
<dbReference type="InterPro" id="IPR045028">
    <property type="entry name" value="DinG/Rad3-like"/>
</dbReference>
<protein>
    <recommendedName>
        <fullName evidence="8 9">3'-5' exonuclease DinG</fullName>
        <ecNumber evidence="8 9">3.1.-.-</ecNumber>
    </recommendedName>
</protein>
<feature type="domain" description="Helicase ATP-binding" evidence="11">
    <location>
        <begin position="250"/>
        <end position="524"/>
    </location>
</feature>
<keyword evidence="12" id="KW-0347">Helicase</keyword>
<feature type="binding site" evidence="8">
    <location>
        <begin position="285"/>
        <end position="292"/>
    </location>
    <ligand>
        <name>ATP</name>
        <dbReference type="ChEBI" id="CHEBI:30616"/>
    </ligand>
</feature>
<dbReference type="InterPro" id="IPR006555">
    <property type="entry name" value="ATP-dep_Helicase_C"/>
</dbReference>
<accession>A0ABW2UY70</accession>
<feature type="short sequence motif" description="DEAH box" evidence="8">
    <location>
        <begin position="465"/>
        <end position="468"/>
    </location>
</feature>
<dbReference type="InterPro" id="IPR027417">
    <property type="entry name" value="P-loop_NTPase"/>
</dbReference>
<dbReference type="InterPro" id="IPR013520">
    <property type="entry name" value="Ribonucl_H"/>
</dbReference>
<organism evidence="12 13">
    <name type="scientific">Lentibacillus kimchii</name>
    <dbReference type="NCBI Taxonomy" id="1542911"/>
    <lineage>
        <taxon>Bacteria</taxon>
        <taxon>Bacillati</taxon>
        <taxon>Bacillota</taxon>
        <taxon>Bacilli</taxon>
        <taxon>Bacillales</taxon>
        <taxon>Bacillaceae</taxon>
        <taxon>Lentibacillus</taxon>
    </lineage>
</organism>
<evidence type="ECO:0000256" key="6">
    <source>
        <dbReference type="ARBA" id="ARBA00022840"/>
    </source>
</evidence>
<dbReference type="RefSeq" id="WP_382361426.1">
    <property type="nucleotide sequence ID" value="NZ_JBHTGR010000057.1"/>
</dbReference>
<dbReference type="InterPro" id="IPR036397">
    <property type="entry name" value="RNaseH_sf"/>
</dbReference>
<dbReference type="InterPro" id="IPR006054">
    <property type="entry name" value="DnaQ"/>
</dbReference>
<comment type="similarity">
    <text evidence="8 9">Belongs to the helicase family. DinG subfamily. Type 2 sub-subfamily.</text>
</comment>
<feature type="domain" description="Helicase ATP-binding" evidence="10">
    <location>
        <begin position="272"/>
        <end position="491"/>
    </location>
</feature>
<dbReference type="PANTHER" id="PTHR11472:SF34">
    <property type="entry name" value="REGULATOR OF TELOMERE ELONGATION HELICASE 1"/>
    <property type="match status" value="1"/>
</dbReference>
<evidence type="ECO:0000259" key="10">
    <source>
        <dbReference type="PROSITE" id="PS51192"/>
    </source>
</evidence>
<comment type="caution">
    <text evidence="12">The sequence shown here is derived from an EMBL/GenBank/DDBJ whole genome shotgun (WGS) entry which is preliminary data.</text>
</comment>
<dbReference type="EC" id="3.1.-.-" evidence="8 9"/>
<dbReference type="Gene3D" id="3.30.420.10">
    <property type="entry name" value="Ribonuclease H-like superfamily/Ribonuclease H"/>
    <property type="match status" value="1"/>
</dbReference>
<keyword evidence="4 8" id="KW-0378">Hydrolase</keyword>
<dbReference type="PANTHER" id="PTHR11472">
    <property type="entry name" value="DNA REPAIR DEAD HELICASE RAD3/XP-D SUBFAMILY MEMBER"/>
    <property type="match status" value="1"/>
</dbReference>
<comment type="cofactor">
    <cofactor evidence="1">
        <name>[4Fe-4S] cluster</name>
        <dbReference type="ChEBI" id="CHEBI:49883"/>
    </cofactor>
</comment>
<comment type="catalytic activity">
    <reaction evidence="7">
        <text>ATP + H2O = ADP + phosphate + H(+)</text>
        <dbReference type="Rhea" id="RHEA:13065"/>
        <dbReference type="ChEBI" id="CHEBI:15377"/>
        <dbReference type="ChEBI" id="CHEBI:15378"/>
        <dbReference type="ChEBI" id="CHEBI:30616"/>
        <dbReference type="ChEBI" id="CHEBI:43474"/>
        <dbReference type="ChEBI" id="CHEBI:456216"/>
        <dbReference type="EC" id="5.6.2.3"/>
    </reaction>
</comment>
<evidence type="ECO:0000256" key="5">
    <source>
        <dbReference type="ARBA" id="ARBA00022839"/>
    </source>
</evidence>
<dbReference type="InterPro" id="IPR012337">
    <property type="entry name" value="RNaseH-like_sf"/>
</dbReference>
<dbReference type="SMART" id="SM00479">
    <property type="entry name" value="EXOIII"/>
    <property type="match status" value="1"/>
</dbReference>
<proteinExistence type="inferred from homology"/>
<gene>
    <name evidence="8 9 12" type="primary">dinG</name>
    <name evidence="12" type="ORF">ACFQU8_13685</name>
</gene>
<evidence type="ECO:0000256" key="2">
    <source>
        <dbReference type="ARBA" id="ARBA00022722"/>
    </source>
</evidence>
<name>A0ABW2UY70_9BACI</name>
<evidence type="ECO:0000313" key="12">
    <source>
        <dbReference type="EMBL" id="MFC7748238.1"/>
    </source>
</evidence>
<dbReference type="Pfam" id="PF00270">
    <property type="entry name" value="DEAD"/>
    <property type="match status" value="1"/>
</dbReference>
<dbReference type="Pfam" id="PF00929">
    <property type="entry name" value="RNase_T"/>
    <property type="match status" value="1"/>
</dbReference>
<dbReference type="SUPFAM" id="SSF52540">
    <property type="entry name" value="P-loop containing nucleoside triphosphate hydrolases"/>
    <property type="match status" value="1"/>
</dbReference>
<dbReference type="NCBIfam" id="TIGR01407">
    <property type="entry name" value="dinG_rel"/>
    <property type="match status" value="1"/>
</dbReference>
<dbReference type="PROSITE" id="PS51192">
    <property type="entry name" value="HELICASE_ATP_BIND_1"/>
    <property type="match status" value="1"/>
</dbReference>
<keyword evidence="5 8" id="KW-0269">Exonuclease</keyword>
<reference evidence="13" key="1">
    <citation type="journal article" date="2019" name="Int. J. Syst. Evol. Microbiol.">
        <title>The Global Catalogue of Microorganisms (GCM) 10K type strain sequencing project: providing services to taxonomists for standard genome sequencing and annotation.</title>
        <authorList>
            <consortium name="The Broad Institute Genomics Platform"/>
            <consortium name="The Broad Institute Genome Sequencing Center for Infectious Disease"/>
            <person name="Wu L."/>
            <person name="Ma J."/>
        </authorList>
    </citation>
    <scope>NUCLEOTIDE SEQUENCE [LARGE SCALE GENOMIC DNA]</scope>
    <source>
        <strain evidence="13">JCM 30234</strain>
    </source>
</reference>
<evidence type="ECO:0000259" key="11">
    <source>
        <dbReference type="PROSITE" id="PS51193"/>
    </source>
</evidence>
<dbReference type="GO" id="GO:0016787">
    <property type="term" value="F:hydrolase activity"/>
    <property type="evidence" value="ECO:0007669"/>
    <property type="project" value="UniProtKB-KW"/>
</dbReference>
<dbReference type="GO" id="GO:0003678">
    <property type="term" value="F:DNA helicase activity"/>
    <property type="evidence" value="ECO:0007669"/>
    <property type="project" value="UniProtKB-EC"/>
</dbReference>
<evidence type="ECO:0000256" key="3">
    <source>
        <dbReference type="ARBA" id="ARBA00022741"/>
    </source>
</evidence>
<evidence type="ECO:0000256" key="4">
    <source>
        <dbReference type="ARBA" id="ARBA00022801"/>
    </source>
</evidence>
<evidence type="ECO:0000256" key="1">
    <source>
        <dbReference type="ARBA" id="ARBA00001966"/>
    </source>
</evidence>
<dbReference type="Gene3D" id="3.40.50.300">
    <property type="entry name" value="P-loop containing nucleotide triphosphate hydrolases"/>
    <property type="match status" value="2"/>
</dbReference>
<keyword evidence="6 8" id="KW-0067">ATP-binding</keyword>
<dbReference type="CDD" id="cd06127">
    <property type="entry name" value="DEDDh"/>
    <property type="match status" value="1"/>
</dbReference>
<dbReference type="NCBIfam" id="NF005981">
    <property type="entry name" value="PRK08074.1"/>
    <property type="match status" value="1"/>
</dbReference>
<dbReference type="HAMAP" id="MF_02206">
    <property type="entry name" value="DinG_exonucl"/>
    <property type="match status" value="1"/>
</dbReference>
<keyword evidence="2 8" id="KW-0540">Nuclease</keyword>
<dbReference type="InterPro" id="IPR014013">
    <property type="entry name" value="Helic_SF1/SF2_ATP-bd_DinG/Rad3"/>
</dbReference>
<sequence length="932" mass="106182">MNEKYVVIDLETTGHSPVNPDKIIEVGIVVIENGTITDDFSTFLNPNMPIPAFISNLTGICDKHVENAPVFAEKAAEITDLFAGGYLVAHNVPFDFGFLNEELTASGFPALHNAVLDTVELARFLYPQAPGFKLGQLADYLQIHHDEPHRAITDARMTAHILLALLQKLRSLPYETIDHLLWLEKDLDSDLYHLLDQQRQRLAYLSDKRADSDVYRGLAIKSMANAKSDLPQVDTFFGEYLDAIYETQGTMEQQMTHYEKRTGQRTMSETVYDAFQTKQHALIEAETGTGKSLAYLLPAVYEAVTTQKKVVISTYTTQLQTQLLEEEIPFIRRLVPFSFDAALLKGKQHYISLEKFERVLASRESDNYDITLTKAMILVWLTETETGDIDEIQLPSSGYVFYRQISTDAEGPPDPSSVWFSRSFYQRARKRAQQADIVITNHALLCTDIFNDFQLLPSYDKAIIDEAHHLEETASKHYGLRLHYVYAQNILSQIGETKSENWLAKLLQRASGSETVYFPEEKWNAIHSKARYELDDLFRMLFQYVIDQKKTRKTFSDIGRTQYRFYEEKEDDASWSVIKEMVTRLTSYLRDLIQMLSQLKEKLEGSADHSDANDLPKHMDSLQSIIDRAEQLFLTSDDQMVKWMEIEAHGAKNAVYLYSEPTNISALLENDLFNQKDSIVLTSATLSIRNSFSYSQKRLGLSPENLLTAKIPSPFPYQEQVQLMVPNDFPDIRYGNQEAFIQATCEAIISLAHITDGRMLVLFTSYDMLRKAYALLSETIDTDTYMLIAQGISSGSRTRLKKNFQSFNQSILLGTSSFWEGVDVPGQDLSCLVIVRLPFEPPNHPVYEAKSNSLQKEGKNPFFDMALPNAVIRFKQGFGRLIRSASDRGIVFVCDARIIKAKYGTFFTDSIPSVPQTYDSTRELIKKAAEWF</sequence>
<evidence type="ECO:0000256" key="8">
    <source>
        <dbReference type="HAMAP-Rule" id="MF_02206"/>
    </source>
</evidence>
<evidence type="ECO:0000256" key="9">
    <source>
        <dbReference type="RuleBase" id="RU364106"/>
    </source>
</evidence>
<evidence type="ECO:0000256" key="7">
    <source>
        <dbReference type="ARBA" id="ARBA00048954"/>
    </source>
</evidence>
<dbReference type="SUPFAM" id="SSF53098">
    <property type="entry name" value="Ribonuclease H-like"/>
    <property type="match status" value="1"/>
</dbReference>
<evidence type="ECO:0000313" key="13">
    <source>
        <dbReference type="Proteomes" id="UP001596620"/>
    </source>
</evidence>
<dbReference type="Pfam" id="PF13307">
    <property type="entry name" value="Helicase_C_2"/>
    <property type="match status" value="1"/>
</dbReference>
<dbReference type="Proteomes" id="UP001596620">
    <property type="component" value="Unassembled WGS sequence"/>
</dbReference>
<dbReference type="InterPro" id="IPR011545">
    <property type="entry name" value="DEAD/DEAH_box_helicase_dom"/>
</dbReference>
<keyword evidence="3 8" id="KW-0547">Nucleotide-binding</keyword>
<comment type="function">
    <text evidence="8 9">3'-5' exonuclease.</text>
</comment>
<dbReference type="InterPro" id="IPR014001">
    <property type="entry name" value="Helicase_ATP-bd"/>
</dbReference>
<dbReference type="InterPro" id="IPR006310">
    <property type="entry name" value="DinG"/>
</dbReference>
<dbReference type="SMART" id="SM00491">
    <property type="entry name" value="HELICc2"/>
    <property type="match status" value="1"/>
</dbReference>
<keyword evidence="13" id="KW-1185">Reference proteome</keyword>
<dbReference type="EMBL" id="JBHTGR010000057">
    <property type="protein sequence ID" value="MFC7748238.1"/>
    <property type="molecule type" value="Genomic_DNA"/>
</dbReference>